<gene>
    <name evidence="10" type="ORF">S06H3_36653</name>
</gene>
<evidence type="ECO:0000256" key="4">
    <source>
        <dbReference type="ARBA" id="ARBA00022723"/>
    </source>
</evidence>
<proteinExistence type="inferred from homology"/>
<keyword evidence="7" id="KW-0482">Metalloprotease</keyword>
<dbReference type="PANTHER" id="PTHR11705:SF143">
    <property type="entry name" value="SLL0236 PROTEIN"/>
    <property type="match status" value="1"/>
</dbReference>
<dbReference type="PANTHER" id="PTHR11705">
    <property type="entry name" value="PROTEASE FAMILY M14 CARBOXYPEPTIDASE A,B"/>
    <property type="match status" value="1"/>
</dbReference>
<keyword evidence="4" id="KW-0479">Metal-binding</keyword>
<comment type="similarity">
    <text evidence="2">Belongs to the peptidase M14 family.</text>
</comment>
<evidence type="ECO:0000256" key="5">
    <source>
        <dbReference type="ARBA" id="ARBA00022801"/>
    </source>
</evidence>
<dbReference type="GO" id="GO:0008270">
    <property type="term" value="F:zinc ion binding"/>
    <property type="evidence" value="ECO:0007669"/>
    <property type="project" value="InterPro"/>
</dbReference>
<accession>X1MKY4</accession>
<evidence type="ECO:0000256" key="7">
    <source>
        <dbReference type="ARBA" id="ARBA00023049"/>
    </source>
</evidence>
<keyword evidence="5" id="KW-0378">Hydrolase</keyword>
<evidence type="ECO:0000256" key="8">
    <source>
        <dbReference type="SAM" id="Phobius"/>
    </source>
</evidence>
<dbReference type="InterPro" id="IPR000834">
    <property type="entry name" value="Peptidase_M14"/>
</dbReference>
<keyword evidence="6" id="KW-0862">Zinc</keyword>
<keyword evidence="3" id="KW-0645">Protease</keyword>
<keyword evidence="8" id="KW-1133">Transmembrane helix</keyword>
<dbReference type="AlphaFoldDB" id="X1MKY4"/>
<evidence type="ECO:0000259" key="9">
    <source>
        <dbReference type="PROSITE" id="PS52035"/>
    </source>
</evidence>
<protein>
    <recommendedName>
        <fullName evidence="9">Peptidase M14 domain-containing protein</fullName>
    </recommendedName>
</protein>
<dbReference type="EMBL" id="BARV01022219">
    <property type="protein sequence ID" value="GAI18736.1"/>
    <property type="molecule type" value="Genomic_DNA"/>
</dbReference>
<keyword evidence="8" id="KW-0472">Membrane</keyword>
<dbReference type="InterPro" id="IPR057247">
    <property type="entry name" value="CARBOXYPEPT_ZN_2"/>
</dbReference>
<comment type="cofactor">
    <cofactor evidence="1">
        <name>Zn(2+)</name>
        <dbReference type="ChEBI" id="CHEBI:29105"/>
    </cofactor>
</comment>
<evidence type="ECO:0000256" key="1">
    <source>
        <dbReference type="ARBA" id="ARBA00001947"/>
    </source>
</evidence>
<feature type="domain" description="Peptidase M14" evidence="9">
    <location>
        <begin position="1"/>
        <end position="127"/>
    </location>
</feature>
<name>X1MKY4_9ZZZZ</name>
<dbReference type="PROSITE" id="PS52035">
    <property type="entry name" value="PEPTIDASE_M14"/>
    <property type="match status" value="1"/>
</dbReference>
<reference evidence="10" key="1">
    <citation type="journal article" date="2014" name="Front. Microbiol.">
        <title>High frequency of phylogenetically diverse reductive dehalogenase-homologous genes in deep subseafloor sedimentary metagenomes.</title>
        <authorList>
            <person name="Kawai M."/>
            <person name="Futagami T."/>
            <person name="Toyoda A."/>
            <person name="Takaki Y."/>
            <person name="Nishi S."/>
            <person name="Hori S."/>
            <person name="Arai W."/>
            <person name="Tsubouchi T."/>
            <person name="Morono Y."/>
            <person name="Uchiyama I."/>
            <person name="Ito T."/>
            <person name="Fujiyama A."/>
            <person name="Inagaki F."/>
            <person name="Takami H."/>
        </authorList>
    </citation>
    <scope>NUCLEOTIDE SEQUENCE</scope>
    <source>
        <strain evidence="10">Expedition CK06-06</strain>
    </source>
</reference>
<dbReference type="Pfam" id="PF00246">
    <property type="entry name" value="Peptidase_M14"/>
    <property type="match status" value="1"/>
</dbReference>
<dbReference type="PROSITE" id="PS00133">
    <property type="entry name" value="CARBOXYPEPT_ZN_2"/>
    <property type="match status" value="1"/>
</dbReference>
<feature type="non-terminal residue" evidence="10">
    <location>
        <position position="127"/>
    </location>
</feature>
<comment type="caution">
    <text evidence="10">The sequence shown here is derived from an EMBL/GenBank/DDBJ whole genome shotgun (WGS) entry which is preliminary data.</text>
</comment>
<evidence type="ECO:0000313" key="10">
    <source>
        <dbReference type="EMBL" id="GAI18736.1"/>
    </source>
</evidence>
<organism evidence="10">
    <name type="scientific">marine sediment metagenome</name>
    <dbReference type="NCBI Taxonomy" id="412755"/>
    <lineage>
        <taxon>unclassified sequences</taxon>
        <taxon>metagenomes</taxon>
        <taxon>ecological metagenomes</taxon>
    </lineage>
</organism>
<evidence type="ECO:0000256" key="3">
    <source>
        <dbReference type="ARBA" id="ARBA00022670"/>
    </source>
</evidence>
<dbReference type="GO" id="GO:0005615">
    <property type="term" value="C:extracellular space"/>
    <property type="evidence" value="ECO:0007669"/>
    <property type="project" value="TreeGrafter"/>
</dbReference>
<evidence type="ECO:0000256" key="2">
    <source>
        <dbReference type="ARBA" id="ARBA00005988"/>
    </source>
</evidence>
<dbReference type="GO" id="GO:0006508">
    <property type="term" value="P:proteolysis"/>
    <property type="evidence" value="ECO:0007669"/>
    <property type="project" value="UniProtKB-KW"/>
</dbReference>
<keyword evidence="8" id="KW-0812">Transmembrane</keyword>
<feature type="transmembrane region" description="Helical" evidence="8">
    <location>
        <begin position="43"/>
        <end position="60"/>
    </location>
</feature>
<evidence type="ECO:0000256" key="6">
    <source>
        <dbReference type="ARBA" id="ARBA00022833"/>
    </source>
</evidence>
<dbReference type="GO" id="GO:0004181">
    <property type="term" value="F:metallocarboxypeptidase activity"/>
    <property type="evidence" value="ECO:0007669"/>
    <property type="project" value="InterPro"/>
</dbReference>
<sequence length="127" mass="14830">MVSPDGVEANTRKNCAPNYGPFGFNKEITSYGVNLNRNYGYKWYLYYIFPFSYHLAFNILDSSPNYRGERPFSENETHAVKNFVETQDINISLSYHSYSEVIFYPWMHTSKPTPHEDLFISIGENMS</sequence>
<dbReference type="Gene3D" id="3.40.630.10">
    <property type="entry name" value="Zn peptidases"/>
    <property type="match status" value="1"/>
</dbReference>
<dbReference type="SUPFAM" id="SSF53187">
    <property type="entry name" value="Zn-dependent exopeptidases"/>
    <property type="match status" value="1"/>
</dbReference>